<organism evidence="8 9">
    <name type="scientific">Thraustotheca clavata</name>
    <dbReference type="NCBI Taxonomy" id="74557"/>
    <lineage>
        <taxon>Eukaryota</taxon>
        <taxon>Sar</taxon>
        <taxon>Stramenopiles</taxon>
        <taxon>Oomycota</taxon>
        <taxon>Saprolegniomycetes</taxon>
        <taxon>Saprolegniales</taxon>
        <taxon>Achlyaceae</taxon>
        <taxon>Thraustotheca</taxon>
    </lineage>
</organism>
<protein>
    <recommendedName>
        <fullName evidence="10">Cytochrome P450</fullName>
    </recommendedName>
</protein>
<dbReference type="Pfam" id="PF00067">
    <property type="entry name" value="p450"/>
    <property type="match status" value="1"/>
</dbReference>
<dbReference type="GO" id="GO:0005506">
    <property type="term" value="F:iron ion binding"/>
    <property type="evidence" value="ECO:0007669"/>
    <property type="project" value="InterPro"/>
</dbReference>
<evidence type="ECO:0008006" key="10">
    <source>
        <dbReference type="Google" id="ProtNLM"/>
    </source>
</evidence>
<evidence type="ECO:0000313" key="8">
    <source>
        <dbReference type="EMBL" id="OQS04680.1"/>
    </source>
</evidence>
<dbReference type="PANTHER" id="PTHR24279">
    <property type="entry name" value="CYTOCHROME P450"/>
    <property type="match status" value="1"/>
</dbReference>
<comment type="similarity">
    <text evidence="2">Belongs to the cytochrome P450 family.</text>
</comment>
<evidence type="ECO:0000256" key="2">
    <source>
        <dbReference type="ARBA" id="ARBA00010617"/>
    </source>
</evidence>
<keyword evidence="9" id="KW-1185">Reference proteome</keyword>
<dbReference type="GO" id="GO:0004497">
    <property type="term" value="F:monooxygenase activity"/>
    <property type="evidence" value="ECO:0007669"/>
    <property type="project" value="UniProtKB-KW"/>
</dbReference>
<evidence type="ECO:0000256" key="6">
    <source>
        <dbReference type="ARBA" id="ARBA00023004"/>
    </source>
</evidence>
<dbReference type="InterPro" id="IPR002403">
    <property type="entry name" value="Cyt_P450_E_grp-IV"/>
</dbReference>
<dbReference type="PANTHER" id="PTHR24279:SF120">
    <property type="entry name" value="CYTOCHROME P450"/>
    <property type="match status" value="1"/>
</dbReference>
<dbReference type="PRINTS" id="PR00465">
    <property type="entry name" value="EP450IV"/>
</dbReference>
<gene>
    <name evidence="8" type="ORF">THRCLA_03107</name>
</gene>
<evidence type="ECO:0000256" key="1">
    <source>
        <dbReference type="ARBA" id="ARBA00001971"/>
    </source>
</evidence>
<keyword evidence="4" id="KW-0479">Metal-binding</keyword>
<keyword evidence="6" id="KW-0408">Iron</keyword>
<evidence type="ECO:0000256" key="5">
    <source>
        <dbReference type="ARBA" id="ARBA00023002"/>
    </source>
</evidence>
<dbReference type="OrthoDB" id="6480556at2759"/>
<dbReference type="GO" id="GO:0016705">
    <property type="term" value="F:oxidoreductase activity, acting on paired donors, with incorporation or reduction of molecular oxygen"/>
    <property type="evidence" value="ECO:0007669"/>
    <property type="project" value="InterPro"/>
</dbReference>
<comment type="caution">
    <text evidence="8">The sequence shown here is derived from an EMBL/GenBank/DDBJ whole genome shotgun (WGS) entry which is preliminary data.</text>
</comment>
<accession>A0A1W0A3Q4</accession>
<dbReference type="InterPro" id="IPR050479">
    <property type="entry name" value="CYP11_CYP27_families"/>
</dbReference>
<reference evidence="8 9" key="1">
    <citation type="journal article" date="2014" name="Genome Biol. Evol.">
        <title>The secreted proteins of Achlya hypogyna and Thraustotheca clavata identify the ancestral oomycete secretome and reveal gene acquisitions by horizontal gene transfer.</title>
        <authorList>
            <person name="Misner I."/>
            <person name="Blouin N."/>
            <person name="Leonard G."/>
            <person name="Richards T.A."/>
            <person name="Lane C.E."/>
        </authorList>
    </citation>
    <scope>NUCLEOTIDE SEQUENCE [LARGE SCALE GENOMIC DNA]</scope>
    <source>
        <strain evidence="8 9">ATCC 34112</strain>
    </source>
</reference>
<dbReference type="STRING" id="74557.A0A1W0A3Q4"/>
<evidence type="ECO:0000256" key="7">
    <source>
        <dbReference type="ARBA" id="ARBA00023033"/>
    </source>
</evidence>
<dbReference type="GO" id="GO:0020037">
    <property type="term" value="F:heme binding"/>
    <property type="evidence" value="ECO:0007669"/>
    <property type="project" value="InterPro"/>
</dbReference>
<keyword evidence="3" id="KW-0349">Heme</keyword>
<proteinExistence type="inferred from homology"/>
<dbReference type="InterPro" id="IPR001128">
    <property type="entry name" value="Cyt_P450"/>
</dbReference>
<name>A0A1W0A3Q4_9STRA</name>
<sequence>MKIRTEVNLAMGSNDAIDEQAPVKLSYIRACVKEALRLNPPTIANMRTIVNDTTIMGYKIPKGTMVALSSYVMSWDPNVFENPDTFIPERWFEREDLSKRSKAAHSTFPFSIVHEVVLVVD</sequence>
<dbReference type="SUPFAM" id="SSF48264">
    <property type="entry name" value="Cytochrome P450"/>
    <property type="match status" value="1"/>
</dbReference>
<dbReference type="Gene3D" id="1.10.630.10">
    <property type="entry name" value="Cytochrome P450"/>
    <property type="match status" value="1"/>
</dbReference>
<keyword evidence="7" id="KW-0503">Monooxygenase</keyword>
<dbReference type="InterPro" id="IPR036396">
    <property type="entry name" value="Cyt_P450_sf"/>
</dbReference>
<dbReference type="EMBL" id="JNBS01000573">
    <property type="protein sequence ID" value="OQS04680.1"/>
    <property type="molecule type" value="Genomic_DNA"/>
</dbReference>
<comment type="cofactor">
    <cofactor evidence="1">
        <name>heme</name>
        <dbReference type="ChEBI" id="CHEBI:30413"/>
    </cofactor>
</comment>
<evidence type="ECO:0000256" key="3">
    <source>
        <dbReference type="ARBA" id="ARBA00022617"/>
    </source>
</evidence>
<dbReference type="Proteomes" id="UP000243217">
    <property type="component" value="Unassembled WGS sequence"/>
</dbReference>
<dbReference type="AlphaFoldDB" id="A0A1W0A3Q4"/>
<keyword evidence="5" id="KW-0560">Oxidoreductase</keyword>
<evidence type="ECO:0000313" key="9">
    <source>
        <dbReference type="Proteomes" id="UP000243217"/>
    </source>
</evidence>
<evidence type="ECO:0000256" key="4">
    <source>
        <dbReference type="ARBA" id="ARBA00022723"/>
    </source>
</evidence>